<dbReference type="InterPro" id="IPR001296">
    <property type="entry name" value="Glyco_trans_1"/>
</dbReference>
<dbReference type="Proteomes" id="UP001296943">
    <property type="component" value="Unassembled WGS sequence"/>
</dbReference>
<gene>
    <name evidence="3" type="ORF">JOC48_004052</name>
</gene>
<organism evidence="3 4">
    <name type="scientific">Aquibacillus albus</name>
    <dbReference type="NCBI Taxonomy" id="1168171"/>
    <lineage>
        <taxon>Bacteria</taxon>
        <taxon>Bacillati</taxon>
        <taxon>Bacillota</taxon>
        <taxon>Bacilli</taxon>
        <taxon>Bacillales</taxon>
        <taxon>Bacillaceae</taxon>
        <taxon>Aquibacillus</taxon>
    </lineage>
</organism>
<dbReference type="PANTHER" id="PTHR45947:SF3">
    <property type="entry name" value="SULFOQUINOVOSYL TRANSFERASE SQD2"/>
    <property type="match status" value="1"/>
</dbReference>
<dbReference type="Pfam" id="PF13439">
    <property type="entry name" value="Glyco_transf_4"/>
    <property type="match status" value="1"/>
</dbReference>
<evidence type="ECO:0000259" key="1">
    <source>
        <dbReference type="Pfam" id="PF00534"/>
    </source>
</evidence>
<dbReference type="CDD" id="cd03814">
    <property type="entry name" value="GT4-like"/>
    <property type="match status" value="1"/>
</dbReference>
<reference evidence="3 4" key="1">
    <citation type="submission" date="2021-01" db="EMBL/GenBank/DDBJ databases">
        <title>Genomic Encyclopedia of Type Strains, Phase IV (KMG-IV): sequencing the most valuable type-strain genomes for metagenomic binning, comparative biology and taxonomic classification.</title>
        <authorList>
            <person name="Goeker M."/>
        </authorList>
    </citation>
    <scope>NUCLEOTIDE SEQUENCE [LARGE SCALE GENOMIC DNA]</scope>
    <source>
        <strain evidence="3 4">DSM 23711</strain>
    </source>
</reference>
<dbReference type="RefSeq" id="WP_204502128.1">
    <property type="nucleotide sequence ID" value="NZ_JAFBDR010000034.1"/>
</dbReference>
<accession>A0ABS2N619</accession>
<evidence type="ECO:0000259" key="2">
    <source>
        <dbReference type="Pfam" id="PF13439"/>
    </source>
</evidence>
<proteinExistence type="predicted"/>
<evidence type="ECO:0000313" key="4">
    <source>
        <dbReference type="Proteomes" id="UP001296943"/>
    </source>
</evidence>
<dbReference type="InterPro" id="IPR050194">
    <property type="entry name" value="Glycosyltransferase_grp1"/>
</dbReference>
<dbReference type="SUPFAM" id="SSF53756">
    <property type="entry name" value="UDP-Glycosyltransferase/glycogen phosphorylase"/>
    <property type="match status" value="1"/>
</dbReference>
<dbReference type="Pfam" id="PF00534">
    <property type="entry name" value="Glycos_transf_1"/>
    <property type="match status" value="1"/>
</dbReference>
<keyword evidence="4" id="KW-1185">Reference proteome</keyword>
<feature type="domain" description="Glycosyl transferase family 1" evidence="1">
    <location>
        <begin position="189"/>
        <end position="348"/>
    </location>
</feature>
<name>A0ABS2N619_9BACI</name>
<protein>
    <submittedName>
        <fullName evidence="3">Glycosyltransferase involved in cell wall biosynthesis</fullName>
    </submittedName>
</protein>
<dbReference type="Gene3D" id="3.40.50.2000">
    <property type="entry name" value="Glycogen Phosphorylase B"/>
    <property type="match status" value="2"/>
</dbReference>
<sequence>MKIAIFTDTYVPDVNGVAKTLQRFTNYLSDQGHEYQVFAPKSTKESKFTSQVHHLTSLPFFMYPDCRFSIPNLFQVKAEILRFQPDLIHIATPFNVGLCGLRYAKKYNIPIVGSYHTDFDKYLSYYNLDILSKPLWKYFHWFHRPMQKIFVPSADTLYTLKQMGFTNLEIWGRGVDTTLFQPTMDNYLIRKKYNIKEKYILNYVGRISPEKNVELLLEINAVLPKHLSDQIRWIIVGDGPSKPELMKQAPANMTFTGYLHGKDLADVYAASDLFVFPSATETFGNVVLEAMASGTPAISANSGGVVTIIKHGKNGFLCDPKHPEQFAITIENTIKNSEILATMSSQARAYAITQTWESTFDKLIAAYDRVLEKEENVVKNA</sequence>
<dbReference type="InterPro" id="IPR028098">
    <property type="entry name" value="Glyco_trans_4-like_N"/>
</dbReference>
<comment type="caution">
    <text evidence="3">The sequence shown here is derived from an EMBL/GenBank/DDBJ whole genome shotgun (WGS) entry which is preliminary data.</text>
</comment>
<dbReference type="EMBL" id="JAFBDR010000034">
    <property type="protein sequence ID" value="MBM7573488.1"/>
    <property type="molecule type" value="Genomic_DNA"/>
</dbReference>
<evidence type="ECO:0000313" key="3">
    <source>
        <dbReference type="EMBL" id="MBM7573488.1"/>
    </source>
</evidence>
<feature type="domain" description="Glycosyltransferase subfamily 4-like N-terminal" evidence="2">
    <location>
        <begin position="14"/>
        <end position="178"/>
    </location>
</feature>
<dbReference type="PANTHER" id="PTHR45947">
    <property type="entry name" value="SULFOQUINOVOSYL TRANSFERASE SQD2"/>
    <property type="match status" value="1"/>
</dbReference>